<proteinExistence type="predicted"/>
<name>A0A9P7Y1M0_9FUNG</name>
<evidence type="ECO:0000313" key="2">
    <source>
        <dbReference type="EMBL" id="KAG9069824.1"/>
    </source>
</evidence>
<dbReference type="Proteomes" id="UP000707451">
    <property type="component" value="Unassembled WGS sequence"/>
</dbReference>
<sequence>MPMPKSLKRFFAVLEPGSNASKYQPESSSSQQQQHQQQQNVFSQDKKSSTGEIIPPSTTTTTTSQPPAKQPDASYLAYQPAKLSNTQVFWQTMNNSNGMS</sequence>
<evidence type="ECO:0000313" key="3">
    <source>
        <dbReference type="Proteomes" id="UP000707451"/>
    </source>
</evidence>
<feature type="compositionally biased region" description="Low complexity" evidence="1">
    <location>
        <begin position="50"/>
        <end position="67"/>
    </location>
</feature>
<reference evidence="2" key="1">
    <citation type="submission" date="2021-06" db="EMBL/GenBank/DDBJ databases">
        <title>Genome Sequence of Mortierella hyaline Strain SCG-10, a Cold-Adapted, Nitrate-Reducing Fungus Isolated from Soil in Minnesota, USA.</title>
        <authorList>
            <person name="Aldossari N."/>
        </authorList>
    </citation>
    <scope>NUCLEOTIDE SEQUENCE</scope>
    <source>
        <strain evidence="2">SCG-10</strain>
    </source>
</reference>
<protein>
    <submittedName>
        <fullName evidence="2">Uncharacterized protein</fullName>
    </submittedName>
</protein>
<feature type="compositionally biased region" description="Low complexity" evidence="1">
    <location>
        <begin position="21"/>
        <end position="43"/>
    </location>
</feature>
<gene>
    <name evidence="2" type="ORF">KI688_009149</name>
</gene>
<dbReference type="OrthoDB" id="2441117at2759"/>
<feature type="region of interest" description="Disordered" evidence="1">
    <location>
        <begin position="16"/>
        <end position="72"/>
    </location>
</feature>
<dbReference type="AlphaFoldDB" id="A0A9P7Y1M0"/>
<dbReference type="EMBL" id="JAHRHY010000004">
    <property type="protein sequence ID" value="KAG9069824.1"/>
    <property type="molecule type" value="Genomic_DNA"/>
</dbReference>
<organism evidence="2 3">
    <name type="scientific">Linnemannia hyalina</name>
    <dbReference type="NCBI Taxonomy" id="64524"/>
    <lineage>
        <taxon>Eukaryota</taxon>
        <taxon>Fungi</taxon>
        <taxon>Fungi incertae sedis</taxon>
        <taxon>Mucoromycota</taxon>
        <taxon>Mortierellomycotina</taxon>
        <taxon>Mortierellomycetes</taxon>
        <taxon>Mortierellales</taxon>
        <taxon>Mortierellaceae</taxon>
        <taxon>Linnemannia</taxon>
    </lineage>
</organism>
<evidence type="ECO:0000256" key="1">
    <source>
        <dbReference type="SAM" id="MobiDB-lite"/>
    </source>
</evidence>
<comment type="caution">
    <text evidence="2">The sequence shown here is derived from an EMBL/GenBank/DDBJ whole genome shotgun (WGS) entry which is preliminary data.</text>
</comment>
<accession>A0A9P7Y1M0</accession>
<keyword evidence="3" id="KW-1185">Reference proteome</keyword>